<organism evidence="2 3">
    <name type="scientific">Culex pipiens pipiens</name>
    <name type="common">Northern house mosquito</name>
    <dbReference type="NCBI Taxonomy" id="38569"/>
    <lineage>
        <taxon>Eukaryota</taxon>
        <taxon>Metazoa</taxon>
        <taxon>Ecdysozoa</taxon>
        <taxon>Arthropoda</taxon>
        <taxon>Hexapoda</taxon>
        <taxon>Insecta</taxon>
        <taxon>Pterygota</taxon>
        <taxon>Neoptera</taxon>
        <taxon>Endopterygota</taxon>
        <taxon>Diptera</taxon>
        <taxon>Nematocera</taxon>
        <taxon>Culicoidea</taxon>
        <taxon>Culicidae</taxon>
        <taxon>Culicinae</taxon>
        <taxon>Culicini</taxon>
        <taxon>Culex</taxon>
        <taxon>Culex</taxon>
    </lineage>
</organism>
<evidence type="ECO:0000313" key="2">
    <source>
        <dbReference type="EMBL" id="KAL1403764.1"/>
    </source>
</evidence>
<evidence type="ECO:0000256" key="1">
    <source>
        <dbReference type="SAM" id="Phobius"/>
    </source>
</evidence>
<dbReference type="EMBL" id="JBEHCU010001161">
    <property type="protein sequence ID" value="KAL1403764.1"/>
    <property type="molecule type" value="Genomic_DNA"/>
</dbReference>
<dbReference type="AlphaFoldDB" id="A0ABD1DVJ4"/>
<dbReference type="Proteomes" id="UP001562425">
    <property type="component" value="Unassembled WGS sequence"/>
</dbReference>
<name>A0ABD1DVJ4_CULPP</name>
<keyword evidence="1" id="KW-1133">Transmembrane helix</keyword>
<keyword evidence="1" id="KW-0472">Membrane</keyword>
<evidence type="ECO:0000313" key="3">
    <source>
        <dbReference type="Proteomes" id="UP001562425"/>
    </source>
</evidence>
<feature type="non-terminal residue" evidence="2">
    <location>
        <position position="1"/>
    </location>
</feature>
<keyword evidence="3" id="KW-1185">Reference proteome</keyword>
<feature type="transmembrane region" description="Helical" evidence="1">
    <location>
        <begin position="17"/>
        <end position="37"/>
    </location>
</feature>
<keyword evidence="1" id="KW-0812">Transmembrane</keyword>
<reference evidence="2 3" key="1">
    <citation type="submission" date="2024-05" db="EMBL/GenBank/DDBJ databases">
        <title>Culex pipiens pipiens assembly and annotation.</title>
        <authorList>
            <person name="Alout H."/>
            <person name="Durand T."/>
        </authorList>
    </citation>
    <scope>NUCLEOTIDE SEQUENCE [LARGE SCALE GENOMIC DNA]</scope>
    <source>
        <strain evidence="2">HA-2024</strain>
        <tissue evidence="2">Whole body</tissue>
    </source>
</reference>
<protein>
    <submittedName>
        <fullName evidence="2">Uncharacterized protein</fullName>
    </submittedName>
</protein>
<comment type="caution">
    <text evidence="2">The sequence shown here is derived from an EMBL/GenBank/DDBJ whole genome shotgun (WGS) entry which is preliminary data.</text>
</comment>
<proteinExistence type="predicted"/>
<gene>
    <name evidence="2" type="ORF">pipiens_019223</name>
</gene>
<sequence length="47" mass="5360">LELCVPVIATMTPYRKFLVTFYCSFGAYFVLLVVLYLNGYFAVEEVG</sequence>
<accession>A0ABD1DVJ4</accession>